<proteinExistence type="predicted"/>
<reference evidence="1" key="1">
    <citation type="submission" date="2023-07" db="EMBL/GenBank/DDBJ databases">
        <title>Black Yeasts Isolated from many extreme environments.</title>
        <authorList>
            <person name="Coleine C."/>
            <person name="Stajich J.E."/>
            <person name="Selbmann L."/>
        </authorList>
    </citation>
    <scope>NUCLEOTIDE SEQUENCE</scope>
    <source>
        <strain evidence="1">CCFEE 5714</strain>
    </source>
</reference>
<comment type="caution">
    <text evidence="1">The sequence shown here is derived from an EMBL/GenBank/DDBJ whole genome shotgun (WGS) entry which is preliminary data.</text>
</comment>
<accession>A0ACC3NT97</accession>
<sequence length="248" mass="28634">MENTIPLVAMMDIEPTSQHRYQKFVDMTPKQRRNVQYSYETCIELLGIKLARKGDSVDLFKRFVAIYVLPHIAFWLHLQDQADNLNVRIQPHERAVIARCIYGRSKLTKSEAATEYSTMSCKDLLALAVTRVQAVLKWAGAVVDRHQGDPVVYPHFTTTDRRMQLEQCLGLIRFIRGRLATSRSEEDWPCPEIQICVEHYRQQEKAVDFTQVILNNKRVKAGSLVSRKPGTEDVEPDERDSDDQIDDE</sequence>
<evidence type="ECO:0000313" key="1">
    <source>
        <dbReference type="EMBL" id="KAK3722469.1"/>
    </source>
</evidence>
<keyword evidence="2" id="KW-1185">Reference proteome</keyword>
<organism evidence="1 2">
    <name type="scientific">Vermiconidia calcicola</name>
    <dbReference type="NCBI Taxonomy" id="1690605"/>
    <lineage>
        <taxon>Eukaryota</taxon>
        <taxon>Fungi</taxon>
        <taxon>Dikarya</taxon>
        <taxon>Ascomycota</taxon>
        <taxon>Pezizomycotina</taxon>
        <taxon>Dothideomycetes</taxon>
        <taxon>Dothideomycetidae</taxon>
        <taxon>Mycosphaerellales</taxon>
        <taxon>Extremaceae</taxon>
        <taxon>Vermiconidia</taxon>
    </lineage>
</organism>
<dbReference type="Proteomes" id="UP001281147">
    <property type="component" value="Unassembled WGS sequence"/>
</dbReference>
<protein>
    <submittedName>
        <fullName evidence="1">Uncharacterized protein</fullName>
    </submittedName>
</protein>
<gene>
    <name evidence="1" type="ORF">LTR37_002461</name>
</gene>
<evidence type="ECO:0000313" key="2">
    <source>
        <dbReference type="Proteomes" id="UP001281147"/>
    </source>
</evidence>
<name>A0ACC3NT97_9PEZI</name>
<dbReference type="EMBL" id="JAUTXU010000013">
    <property type="protein sequence ID" value="KAK3722469.1"/>
    <property type="molecule type" value="Genomic_DNA"/>
</dbReference>